<organism evidence="1 2">
    <name type="scientific">Brassica rapa subsp. trilocularis</name>
    <dbReference type="NCBI Taxonomy" id="1813537"/>
    <lineage>
        <taxon>Eukaryota</taxon>
        <taxon>Viridiplantae</taxon>
        <taxon>Streptophyta</taxon>
        <taxon>Embryophyta</taxon>
        <taxon>Tracheophyta</taxon>
        <taxon>Spermatophyta</taxon>
        <taxon>Magnoliopsida</taxon>
        <taxon>eudicotyledons</taxon>
        <taxon>Gunneridae</taxon>
        <taxon>Pentapetalae</taxon>
        <taxon>rosids</taxon>
        <taxon>malvids</taxon>
        <taxon>Brassicales</taxon>
        <taxon>Brassicaceae</taxon>
        <taxon>Brassiceae</taxon>
        <taxon>Brassica</taxon>
    </lineage>
</organism>
<sequence length="63" mass="7578">MQKAFEESSTSWCNYKPLRRREEDDEAVMKTRAFHDWKDGWTVEFEEIIAMMQKRNAGVGRHL</sequence>
<protein>
    <submittedName>
        <fullName evidence="1">Uncharacterized protein</fullName>
    </submittedName>
</protein>
<proteinExistence type="predicted"/>
<comment type="caution">
    <text evidence="1">The sequence shown here is derived from an EMBL/GenBank/DDBJ whole genome shotgun (WGS) entry which is preliminary data.</text>
</comment>
<keyword evidence="2" id="KW-1185">Reference proteome</keyword>
<accession>A0ABQ7LSH5</accession>
<reference evidence="1 2" key="1">
    <citation type="submission" date="2021-03" db="EMBL/GenBank/DDBJ databases">
        <authorList>
            <person name="King G.J."/>
            <person name="Bancroft I."/>
            <person name="Baten A."/>
            <person name="Bloomfield J."/>
            <person name="Borpatragohain P."/>
            <person name="He Z."/>
            <person name="Irish N."/>
            <person name="Irwin J."/>
            <person name="Liu K."/>
            <person name="Mauleon R.P."/>
            <person name="Moore J."/>
            <person name="Morris R."/>
            <person name="Ostergaard L."/>
            <person name="Wang B."/>
            <person name="Wells R."/>
        </authorList>
    </citation>
    <scope>NUCLEOTIDE SEQUENCE [LARGE SCALE GENOMIC DNA]</scope>
    <source>
        <strain evidence="1">R-o-18</strain>
        <tissue evidence="1">Leaf</tissue>
    </source>
</reference>
<evidence type="ECO:0000313" key="1">
    <source>
        <dbReference type="EMBL" id="KAG5389509.1"/>
    </source>
</evidence>
<evidence type="ECO:0000313" key="2">
    <source>
        <dbReference type="Proteomes" id="UP000823674"/>
    </source>
</evidence>
<dbReference type="Proteomes" id="UP000823674">
    <property type="component" value="Chromosome A08"/>
</dbReference>
<dbReference type="EMBL" id="JADBGQ010000007">
    <property type="protein sequence ID" value="KAG5389509.1"/>
    <property type="molecule type" value="Genomic_DNA"/>
</dbReference>
<gene>
    <name evidence="1" type="primary">A08g507880.1_BraROA</name>
    <name evidence="1" type="ORF">IGI04_031050</name>
</gene>
<name>A0ABQ7LSH5_BRACM</name>